<evidence type="ECO:0000313" key="5">
    <source>
        <dbReference type="Proteomes" id="UP001159363"/>
    </source>
</evidence>
<dbReference type="PRINTS" id="PR00080">
    <property type="entry name" value="SDRFAMILY"/>
</dbReference>
<reference evidence="4 5" key="1">
    <citation type="submission" date="2023-02" db="EMBL/GenBank/DDBJ databases">
        <title>LHISI_Scaffold_Assembly.</title>
        <authorList>
            <person name="Stuart O.P."/>
            <person name="Cleave R."/>
            <person name="Magrath M.J.L."/>
            <person name="Mikheyev A.S."/>
        </authorList>
    </citation>
    <scope>NUCLEOTIDE SEQUENCE [LARGE SCALE GENOMIC DNA]</scope>
    <source>
        <strain evidence="4">Daus_M_001</strain>
        <tissue evidence="4">Leg muscle</tissue>
    </source>
</reference>
<evidence type="ECO:0000256" key="1">
    <source>
        <dbReference type="ARBA" id="ARBA00006484"/>
    </source>
</evidence>
<dbReference type="PANTHER" id="PTHR43115:SF4">
    <property type="entry name" value="DEHYDROGENASE_REDUCTASE SDR FAMILY MEMBER 11"/>
    <property type="match status" value="1"/>
</dbReference>
<evidence type="ECO:0000313" key="4">
    <source>
        <dbReference type="EMBL" id="KAJ8870410.1"/>
    </source>
</evidence>
<gene>
    <name evidence="4" type="ORF">PR048_029432</name>
</gene>
<dbReference type="SUPFAM" id="SSF51735">
    <property type="entry name" value="NAD(P)-binding Rossmann-fold domains"/>
    <property type="match status" value="2"/>
</dbReference>
<comment type="similarity">
    <text evidence="1">Belongs to the short-chain dehydrogenases/reductases (SDR) family.</text>
</comment>
<dbReference type="InterPro" id="IPR036291">
    <property type="entry name" value="NAD(P)-bd_dom_sf"/>
</dbReference>
<keyword evidence="2" id="KW-0560">Oxidoreductase</keyword>
<dbReference type="InterPro" id="IPR002347">
    <property type="entry name" value="SDR_fam"/>
</dbReference>
<proteinExistence type="inferred from homology"/>
<feature type="region of interest" description="Disordered" evidence="3">
    <location>
        <begin position="130"/>
        <end position="156"/>
    </location>
</feature>
<organism evidence="4 5">
    <name type="scientific">Dryococelus australis</name>
    <dbReference type="NCBI Taxonomy" id="614101"/>
    <lineage>
        <taxon>Eukaryota</taxon>
        <taxon>Metazoa</taxon>
        <taxon>Ecdysozoa</taxon>
        <taxon>Arthropoda</taxon>
        <taxon>Hexapoda</taxon>
        <taxon>Insecta</taxon>
        <taxon>Pterygota</taxon>
        <taxon>Neoptera</taxon>
        <taxon>Polyneoptera</taxon>
        <taxon>Phasmatodea</taxon>
        <taxon>Verophasmatodea</taxon>
        <taxon>Anareolatae</taxon>
        <taxon>Phasmatidae</taxon>
        <taxon>Eurycanthinae</taxon>
        <taxon>Dryococelus</taxon>
    </lineage>
</organism>
<evidence type="ECO:0000256" key="2">
    <source>
        <dbReference type="ARBA" id="ARBA00023002"/>
    </source>
</evidence>
<dbReference type="Proteomes" id="UP001159363">
    <property type="component" value="Chromosome 12"/>
</dbReference>
<dbReference type="Gene3D" id="3.40.50.720">
    <property type="entry name" value="NAD(P)-binding Rossmann-like Domain"/>
    <property type="match status" value="2"/>
</dbReference>
<keyword evidence="5" id="KW-1185">Reference proteome</keyword>
<name>A0ABQ9GDD4_9NEOP</name>
<comment type="caution">
    <text evidence="4">The sequence shown here is derived from an EMBL/GenBank/DDBJ whole genome shotgun (WGS) entry which is preliminary data.</text>
</comment>
<evidence type="ECO:0000256" key="3">
    <source>
        <dbReference type="SAM" id="MobiDB-lite"/>
    </source>
</evidence>
<dbReference type="PRINTS" id="PR00081">
    <property type="entry name" value="GDHRDH"/>
</dbReference>
<protein>
    <submittedName>
        <fullName evidence="4">Uncharacterized protein</fullName>
    </submittedName>
</protein>
<dbReference type="Pfam" id="PF00106">
    <property type="entry name" value="adh_short"/>
    <property type="match status" value="2"/>
</dbReference>
<feature type="region of interest" description="Disordered" evidence="3">
    <location>
        <begin position="1"/>
        <end position="23"/>
    </location>
</feature>
<accession>A0ABQ9GDD4</accession>
<sequence length="583" mass="63078">MEGGENGRSPRKLPDMLHRPGTIPTCENPWTDPARNRTRFALVGGERFSHSTTVAPLFLRAPASIQLRAFSVLSLFRALSDELRRPESVLSDVIKTSSREREYERALPGPIETRPNIVSQLELGGHSVTVGSAHSDSRRLSVTRGGPGSSSLTSLPPTMDRWRGKVAVVTGASVGIGAAVVQALVRHGLKVVGMARSLDKMQAYAQDLKKAPGEFHPVKVDMTKEADILEAFQWVRKNLGVVHVLVNNAGVAYEARLLGEASLCIRYGPTEQWRQIVETNILGYNICTREAYQIMKDKGVDDGHIINMNRRTGFKPRPVHSGFSQVGIVTDDAAGRRVFSGISRFPCSCIPVLLHTHLASPSLALKAWLGGAVPYRLPFRCRLRKCTQLSGDKERCVSLPTLSAVPLAERHEVSAHSDLTYIMEACLAAGAVCGEGMTSSGPGWRGNTLVSDSASCLISGARPCAWSGQLVGSQLEEGGGGVPAGVCGHCMPHNYPFIVYLSTKHAITALTEGLRRELTDTGSHIKVTSLSPGTVKTDIMYRNNTTTVDPDKVYSKHPYLSSEDIADSLVYVLGTPPNVQVSD</sequence>
<dbReference type="EMBL" id="JARBHB010000013">
    <property type="protein sequence ID" value="KAJ8870410.1"/>
    <property type="molecule type" value="Genomic_DNA"/>
</dbReference>
<dbReference type="PANTHER" id="PTHR43115">
    <property type="entry name" value="DEHYDROGENASE/REDUCTASE SDR FAMILY MEMBER 11"/>
    <property type="match status" value="1"/>
</dbReference>